<organism evidence="1 2">
    <name type="scientific">Sulfoacidibacillus ferrooxidans</name>
    <dbReference type="NCBI Taxonomy" id="2005001"/>
    <lineage>
        <taxon>Bacteria</taxon>
        <taxon>Bacillati</taxon>
        <taxon>Bacillota</taxon>
        <taxon>Bacilli</taxon>
        <taxon>Bacillales</taxon>
        <taxon>Alicyclobacillaceae</taxon>
        <taxon>Sulfoacidibacillus</taxon>
    </lineage>
</organism>
<evidence type="ECO:0000313" key="1">
    <source>
        <dbReference type="EMBL" id="MCI0182234.1"/>
    </source>
</evidence>
<comment type="caution">
    <text evidence="1">The sequence shown here is derived from an EMBL/GenBank/DDBJ whole genome shotgun (WGS) entry which is preliminary data.</text>
</comment>
<keyword evidence="2" id="KW-1185">Reference proteome</keyword>
<protein>
    <submittedName>
        <fullName evidence="1">Uncharacterized protein</fullName>
    </submittedName>
</protein>
<name>A0A9X1V6L5_9BACL</name>
<accession>A0A9X1V6L5</accession>
<dbReference type="RefSeq" id="WP_241711843.1">
    <property type="nucleotide sequence ID" value="NZ_JALBUF010000001.1"/>
</dbReference>
<proteinExistence type="predicted"/>
<dbReference type="Proteomes" id="UP001139263">
    <property type="component" value="Unassembled WGS sequence"/>
</dbReference>
<dbReference type="EMBL" id="JALBUF010000001">
    <property type="protein sequence ID" value="MCI0182234.1"/>
    <property type="molecule type" value="Genomic_DNA"/>
</dbReference>
<sequence>MSKFIFSKRINEHYKVKKDVNGILTLYHSPKYLFYYVTKDDFHHIRLKTYREIASSDQYSDVKTIMESSIVTDYSRDGFEVEQREVFIRDIMRFTIRWFGNAYNWYCNRLSKPIDHICKNRVFVGSMDWKRFKDHYQS</sequence>
<dbReference type="AlphaFoldDB" id="A0A9X1V6L5"/>
<evidence type="ECO:0000313" key="2">
    <source>
        <dbReference type="Proteomes" id="UP001139263"/>
    </source>
</evidence>
<reference evidence="1" key="1">
    <citation type="submission" date="2022-03" db="EMBL/GenBank/DDBJ databases">
        <title>Draft Genome Sequence of Firmicute Strain S0AB, a Heterotrophic Iron/Sulfur-Oxidizing Extreme Acidophile.</title>
        <authorList>
            <person name="Vergara E."/>
            <person name="Pakostova E."/>
            <person name="Johnson D.B."/>
            <person name="Holmes D.S."/>
        </authorList>
    </citation>
    <scope>NUCLEOTIDE SEQUENCE</scope>
    <source>
        <strain evidence="1">S0AB</strain>
    </source>
</reference>
<gene>
    <name evidence="1" type="ORF">MM817_00490</name>
</gene>